<evidence type="ECO:0000256" key="7">
    <source>
        <dbReference type="RuleBase" id="RU000461"/>
    </source>
</evidence>
<dbReference type="FunFam" id="1.10.630.10:FF:000018">
    <property type="entry name" value="Cytochrome P450 monooxygenase"/>
    <property type="match status" value="1"/>
</dbReference>
<keyword evidence="6 7" id="KW-0503">Monooxygenase</keyword>
<evidence type="ECO:0000256" key="6">
    <source>
        <dbReference type="ARBA" id="ARBA00023033"/>
    </source>
</evidence>
<gene>
    <name evidence="8" type="ORF">ADL12_17995</name>
</gene>
<dbReference type="InterPro" id="IPR002397">
    <property type="entry name" value="Cyt_P450_B"/>
</dbReference>
<proteinExistence type="inferred from homology"/>
<dbReference type="SUPFAM" id="SSF48264">
    <property type="entry name" value="Cytochrome P450"/>
    <property type="match status" value="1"/>
</dbReference>
<dbReference type="InterPro" id="IPR001128">
    <property type="entry name" value="Cyt_P450"/>
</dbReference>
<dbReference type="InterPro" id="IPR017972">
    <property type="entry name" value="Cyt_P450_CS"/>
</dbReference>
<evidence type="ECO:0000256" key="4">
    <source>
        <dbReference type="ARBA" id="ARBA00023002"/>
    </source>
</evidence>
<keyword evidence="4 7" id="KW-0560">Oxidoreductase</keyword>
<dbReference type="InterPro" id="IPR036396">
    <property type="entry name" value="Cyt_P450_sf"/>
</dbReference>
<evidence type="ECO:0000313" key="8">
    <source>
        <dbReference type="EMBL" id="KUL37852.1"/>
    </source>
</evidence>
<keyword evidence="3 7" id="KW-0479">Metal-binding</keyword>
<comment type="similarity">
    <text evidence="1 7">Belongs to the cytochrome P450 family.</text>
</comment>
<dbReference type="PROSITE" id="PS00086">
    <property type="entry name" value="CYTOCHROME_P450"/>
    <property type="match status" value="1"/>
</dbReference>
<reference evidence="9" key="1">
    <citation type="submission" date="2015-10" db="EMBL/GenBank/DDBJ databases">
        <authorList>
            <person name="Ju K.-S."/>
            <person name="Doroghazi J.R."/>
            <person name="Metcalf W.W."/>
        </authorList>
    </citation>
    <scope>NUCLEOTIDE SEQUENCE [LARGE SCALE GENOMIC DNA]</scope>
    <source>
        <strain evidence="9">NRRL 3151</strain>
    </source>
</reference>
<dbReference type="EMBL" id="LLZG01000119">
    <property type="protein sequence ID" value="KUL37852.1"/>
    <property type="molecule type" value="Genomic_DNA"/>
</dbReference>
<evidence type="ECO:0000256" key="5">
    <source>
        <dbReference type="ARBA" id="ARBA00023004"/>
    </source>
</evidence>
<dbReference type="GO" id="GO:0020037">
    <property type="term" value="F:heme binding"/>
    <property type="evidence" value="ECO:0007669"/>
    <property type="project" value="InterPro"/>
</dbReference>
<sequence length="391" mass="44044">MRTAPPPVSDGGEALIAWLRRMRKEAPVCKDKKTGIWQAFRRADVLRIMSDTEAFSSDILQVVPESKEFARGNIMLTDPPDHRKLRRIVSAAFTPKVVRDLEPRIRQIATSLLRNVSSERFFDFVQHFTYPLPMMVIAELLGIPKRDWAGMRGMSEAQVAVAVDGPIDEDFLKSVELIGRDFNGYLAELCRARREAPRDDLMSRLVQAEVDGERLTDEEIVNFAGLLFLAGHLTTTVMLGNTLLCFNEFPDALRDLRANPSLLRPVIDEVMRYRSPFTQVGRVTKHDVELSGIVVPAGQMILAWTLSANRDEEEIQAADLFDIHRGINPHIAFGRGIHYCLGAPLAYLEAEIAIPMILEEFSEIKVGGIEDMEFYELGIFGPKALPIQVER</sequence>
<dbReference type="Gene3D" id="1.10.630.10">
    <property type="entry name" value="Cytochrome P450"/>
    <property type="match status" value="1"/>
</dbReference>
<dbReference type="PANTHER" id="PTHR46696:SF1">
    <property type="entry name" value="CYTOCHROME P450 YJIB-RELATED"/>
    <property type="match status" value="1"/>
</dbReference>
<dbReference type="CDD" id="cd11032">
    <property type="entry name" value="P450_EryK-like"/>
    <property type="match status" value="1"/>
</dbReference>
<dbReference type="Proteomes" id="UP000053923">
    <property type="component" value="Unassembled WGS sequence"/>
</dbReference>
<dbReference type="PRINTS" id="PR00359">
    <property type="entry name" value="BP450"/>
</dbReference>
<dbReference type="Pfam" id="PF00067">
    <property type="entry name" value="p450"/>
    <property type="match status" value="1"/>
</dbReference>
<dbReference type="GO" id="GO:0016705">
    <property type="term" value="F:oxidoreductase activity, acting on paired donors, with incorporation or reduction of molecular oxygen"/>
    <property type="evidence" value="ECO:0007669"/>
    <property type="project" value="InterPro"/>
</dbReference>
<dbReference type="GO" id="GO:0004497">
    <property type="term" value="F:monooxygenase activity"/>
    <property type="evidence" value="ECO:0007669"/>
    <property type="project" value="UniProtKB-KW"/>
</dbReference>
<comment type="caution">
    <text evidence="8">The sequence shown here is derived from an EMBL/GenBank/DDBJ whole genome shotgun (WGS) entry which is preliminary data.</text>
</comment>
<accession>A0A0X3V0Z3</accession>
<name>A0A0X3V0Z3_9ACTN</name>
<evidence type="ECO:0008006" key="10">
    <source>
        <dbReference type="Google" id="ProtNLM"/>
    </source>
</evidence>
<keyword evidence="5 7" id="KW-0408">Iron</keyword>
<evidence type="ECO:0000256" key="1">
    <source>
        <dbReference type="ARBA" id="ARBA00010617"/>
    </source>
</evidence>
<dbReference type="GO" id="GO:0005506">
    <property type="term" value="F:iron ion binding"/>
    <property type="evidence" value="ECO:0007669"/>
    <property type="project" value="InterPro"/>
</dbReference>
<evidence type="ECO:0000256" key="3">
    <source>
        <dbReference type="ARBA" id="ARBA00022723"/>
    </source>
</evidence>
<keyword evidence="2 7" id="KW-0349">Heme</keyword>
<protein>
    <recommendedName>
        <fullName evidence="10">Cytochrome</fullName>
    </recommendedName>
</protein>
<dbReference type="PANTHER" id="PTHR46696">
    <property type="entry name" value="P450, PUTATIVE (EUROFUNG)-RELATED"/>
    <property type="match status" value="1"/>
</dbReference>
<evidence type="ECO:0000256" key="2">
    <source>
        <dbReference type="ARBA" id="ARBA00022617"/>
    </source>
</evidence>
<keyword evidence="9" id="KW-1185">Reference proteome</keyword>
<evidence type="ECO:0000313" key="9">
    <source>
        <dbReference type="Proteomes" id="UP000053923"/>
    </source>
</evidence>
<dbReference type="AlphaFoldDB" id="A0A0X3V0Z3"/>
<organism evidence="8 9">
    <name type="scientific">Streptomyces regalis</name>
    <dbReference type="NCBI Taxonomy" id="68262"/>
    <lineage>
        <taxon>Bacteria</taxon>
        <taxon>Bacillati</taxon>
        <taxon>Actinomycetota</taxon>
        <taxon>Actinomycetes</taxon>
        <taxon>Kitasatosporales</taxon>
        <taxon>Streptomycetaceae</taxon>
        <taxon>Streptomyces</taxon>
    </lineage>
</organism>